<feature type="transmembrane region" description="Helical" evidence="1">
    <location>
        <begin position="147"/>
        <end position="165"/>
    </location>
</feature>
<keyword evidence="3" id="KW-1185">Reference proteome</keyword>
<comment type="caution">
    <text evidence="2">The sequence shown here is derived from an EMBL/GenBank/DDBJ whole genome shotgun (WGS) entry which is preliminary data.</text>
</comment>
<evidence type="ECO:0008006" key="4">
    <source>
        <dbReference type="Google" id="ProtNLM"/>
    </source>
</evidence>
<name>A0ABU9ASX8_9BACT</name>
<dbReference type="RefSeq" id="WP_341404450.1">
    <property type="nucleotide sequence ID" value="NZ_JBBUKT010000003.1"/>
</dbReference>
<feature type="transmembrane region" description="Helical" evidence="1">
    <location>
        <begin position="355"/>
        <end position="373"/>
    </location>
</feature>
<feature type="transmembrane region" description="Helical" evidence="1">
    <location>
        <begin position="410"/>
        <end position="431"/>
    </location>
</feature>
<evidence type="ECO:0000313" key="2">
    <source>
        <dbReference type="EMBL" id="MEK7950849.1"/>
    </source>
</evidence>
<evidence type="ECO:0000256" key="1">
    <source>
        <dbReference type="SAM" id="Phobius"/>
    </source>
</evidence>
<protein>
    <recommendedName>
        <fullName evidence="4">Membrane protein 6-pyruvoyl-tetrahydropterin synthase-related domain-containing protein</fullName>
    </recommendedName>
</protein>
<keyword evidence="1" id="KW-0472">Membrane</keyword>
<keyword evidence="1" id="KW-1133">Transmembrane helix</keyword>
<evidence type="ECO:0000313" key="3">
    <source>
        <dbReference type="Proteomes" id="UP001371305"/>
    </source>
</evidence>
<feature type="transmembrane region" description="Helical" evidence="1">
    <location>
        <begin position="330"/>
        <end position="349"/>
    </location>
</feature>
<feature type="transmembrane region" description="Helical" evidence="1">
    <location>
        <begin position="380"/>
        <end position="398"/>
    </location>
</feature>
<sequence length="775" mass="86117">MSPSSKGTLLGLALCLAVVLAWFSPWWAGGLKLAPLDLQNEMMSPWRQADESGHAKNHIVSDGVDQYLVYRMVAAANYAREGELAWSSLTYGGTEQYANTMALYFDWTMQLHRWFDFWTAWHLGLLGQVLLAACGMFLFLRGRGANVVWSVCGAVAYAANSQFVTWIYHRWALGAFCWVPWILWAIDARRRGMKGAWSLVPLFIGLAFLGGTLQHAALVALVVAAAWAAEAVTAKRDWGKQSRLLGNYAAWGLLGTGLAAMMLLPCADAFAISSRLGMHTGMHGHAEMGVYPQGWLQPFFNLAAYPFQVFPSLLGRCNSVDVLKLFKSELFYIAYFGSLPVIVAFLAPFRRDLPPLARILVIIGLVLPLTPLVRLLYQRLFLLFIVGGILAFVHLMQTATRETRLRLFRWTAWTGGIAIGAWFLLSVGLTVTHDRWAGPLQAKITAMGYDSSFGHFRSWIESRADHFIGDLFIWSPQQALPLLFAILAIAGLRATASLTPRWRQAGSVMVAVAVFAEVTLFATRWIVWSDEKRYPLFPETPESQVLHKEVGSQGRVASIIHPTAHMAITPFVPNTLSAYGIATIHGYDSILPNGMSLVADRTKDPEILGRYGVTHLITFPDNPDVPAAWQPVWKSPSMQLFKNPQAVPRYVGFRDHDALMKFLQTGDRTQYIALEETLGHENSRELNVRDSSWLRVAENYSPGWEFLTDSNWKPVERATDGTMILPLGDHAAHVSMRYRPPLRSRGLAISGISLIACLGIPLFGKKRSIGIPAAS</sequence>
<dbReference type="Proteomes" id="UP001371305">
    <property type="component" value="Unassembled WGS sequence"/>
</dbReference>
<reference evidence="2 3" key="1">
    <citation type="submission" date="2024-04" db="EMBL/GenBank/DDBJ databases">
        <title>Luteolibacter sp. isolated from soil.</title>
        <authorList>
            <person name="An J."/>
        </authorList>
    </citation>
    <scope>NUCLEOTIDE SEQUENCE [LARGE SCALE GENOMIC DNA]</scope>
    <source>
        <strain evidence="2 3">Y139</strain>
    </source>
</reference>
<gene>
    <name evidence="2" type="ORF">WKV53_10095</name>
</gene>
<feature type="transmembrane region" description="Helical" evidence="1">
    <location>
        <begin position="248"/>
        <end position="272"/>
    </location>
</feature>
<feature type="transmembrane region" description="Helical" evidence="1">
    <location>
        <begin position="119"/>
        <end position="140"/>
    </location>
</feature>
<dbReference type="EMBL" id="JBBUKT010000003">
    <property type="protein sequence ID" value="MEK7950849.1"/>
    <property type="molecule type" value="Genomic_DNA"/>
</dbReference>
<accession>A0ABU9ASX8</accession>
<keyword evidence="1" id="KW-0812">Transmembrane</keyword>
<feature type="transmembrane region" description="Helical" evidence="1">
    <location>
        <begin position="508"/>
        <end position="527"/>
    </location>
</feature>
<organism evidence="2 3">
    <name type="scientific">Luteolibacter soli</name>
    <dbReference type="NCBI Taxonomy" id="3135280"/>
    <lineage>
        <taxon>Bacteria</taxon>
        <taxon>Pseudomonadati</taxon>
        <taxon>Verrucomicrobiota</taxon>
        <taxon>Verrucomicrobiia</taxon>
        <taxon>Verrucomicrobiales</taxon>
        <taxon>Verrucomicrobiaceae</taxon>
        <taxon>Luteolibacter</taxon>
    </lineage>
</organism>
<feature type="transmembrane region" description="Helical" evidence="1">
    <location>
        <begin position="199"/>
        <end position="228"/>
    </location>
</feature>
<feature type="transmembrane region" description="Helical" evidence="1">
    <location>
        <begin position="479"/>
        <end position="496"/>
    </location>
</feature>
<proteinExistence type="predicted"/>